<reference evidence="2" key="1">
    <citation type="submission" date="2016-02" db="EMBL/GenBank/DDBJ databases">
        <title>Draft genome sequence of Microdochium bolleyi, a fungal endophyte of beachgrass.</title>
        <authorList>
            <consortium name="DOE Joint Genome Institute"/>
            <person name="David A.S."/>
            <person name="May G."/>
            <person name="Haridas S."/>
            <person name="Lim J."/>
            <person name="Wang M."/>
            <person name="Labutti K."/>
            <person name="Lipzen A."/>
            <person name="Barry K."/>
            <person name="Grigoriev I.V."/>
        </authorList>
    </citation>
    <scope>NUCLEOTIDE SEQUENCE [LARGE SCALE GENOMIC DNA]</scope>
    <source>
        <strain evidence="2">J235TASD1</strain>
    </source>
</reference>
<dbReference type="OrthoDB" id="5230585at2759"/>
<accession>A0A136JJG0</accession>
<evidence type="ECO:0008006" key="3">
    <source>
        <dbReference type="Google" id="ProtNLM"/>
    </source>
</evidence>
<dbReference type="EMBL" id="KQ964245">
    <property type="protein sequence ID" value="KXJ97257.1"/>
    <property type="molecule type" value="Genomic_DNA"/>
</dbReference>
<evidence type="ECO:0000313" key="2">
    <source>
        <dbReference type="Proteomes" id="UP000070501"/>
    </source>
</evidence>
<dbReference type="Proteomes" id="UP000070501">
    <property type="component" value="Unassembled WGS sequence"/>
</dbReference>
<protein>
    <recommendedName>
        <fullName evidence="3">SRR1-like domain-containing protein</fullName>
    </recommendedName>
</protein>
<dbReference type="PANTHER" id="PTHR42080">
    <property type="entry name" value="SRR1 DOMAIN-CONTAINING PROTEIN"/>
    <property type="match status" value="1"/>
</dbReference>
<dbReference type="AlphaFoldDB" id="A0A136JJG0"/>
<gene>
    <name evidence="1" type="ORF">Micbo1qcDRAFT_191794</name>
</gene>
<keyword evidence="2" id="KW-1185">Reference proteome</keyword>
<proteinExistence type="predicted"/>
<evidence type="ECO:0000313" key="1">
    <source>
        <dbReference type="EMBL" id="KXJ97257.1"/>
    </source>
</evidence>
<dbReference type="PANTHER" id="PTHR42080:SF3">
    <property type="entry name" value="SRR1-LIKE DOMAIN-CONTAINING PROTEIN"/>
    <property type="match status" value="1"/>
</dbReference>
<organism evidence="1 2">
    <name type="scientific">Microdochium bolleyi</name>
    <dbReference type="NCBI Taxonomy" id="196109"/>
    <lineage>
        <taxon>Eukaryota</taxon>
        <taxon>Fungi</taxon>
        <taxon>Dikarya</taxon>
        <taxon>Ascomycota</taxon>
        <taxon>Pezizomycotina</taxon>
        <taxon>Sordariomycetes</taxon>
        <taxon>Xylariomycetidae</taxon>
        <taxon>Xylariales</taxon>
        <taxon>Microdochiaceae</taxon>
        <taxon>Microdochium</taxon>
    </lineage>
</organism>
<dbReference type="InParanoid" id="A0A136JJG0"/>
<name>A0A136JJG0_9PEZI</name>
<sequence>MASPAGPVLDYCCSDWVARSQQTFALYHAGARLWRREDLVDIEQQLEHATTAETFTLRRVDGSHIKIKNPMLGVENPIWQPLVRFREYWSLVRSRPKDLPPGIYGCSYLLEWVNMSIQAYRGPHPDCEAWFHSYRETWQASATCRSVKTQISHILSSSSEKTVSKVVCFGLGDFTFRPPDWWYIQNRRGPEHEQETELDCVVGSIVHHAIAVTLREAVAAATHTEVKLVTQDPKYTAKSKSIIRAAAPEFEFVGQRGAGGFAELDDDCIVFAPFVAAPINQIIADLARPAVIITCECDEVVIMTEKQVPCGNPESPRSRDMWKEYTVQDFPLVKEEEDTLKSSLWQLKVYTRKAV</sequence>